<dbReference type="EMBL" id="CP088155">
    <property type="protein sequence ID" value="WYM97238.1"/>
    <property type="molecule type" value="Genomic_DNA"/>
</dbReference>
<evidence type="ECO:0000256" key="1">
    <source>
        <dbReference type="SAM" id="Phobius"/>
    </source>
</evidence>
<dbReference type="RefSeq" id="WP_405311574.1">
    <property type="nucleotide sequence ID" value="NZ_CP088155.1"/>
</dbReference>
<dbReference type="Proteomes" id="UP001622612">
    <property type="component" value="Chromosome"/>
</dbReference>
<reference evidence="2" key="1">
    <citation type="submission" date="2021-11" db="EMBL/GenBank/DDBJ databases">
        <title>The first genome sequence of unculturable Mycoplasma faucium obtained by de novo assembly of metagenomic reads.</title>
        <authorList>
            <person name="Sabat A.J."/>
            <person name="Bathoorn E."/>
            <person name="Akkerboom V."/>
            <person name="Friedrich A.W."/>
        </authorList>
    </citation>
    <scope>NUCLEOTIDE SEQUENCE [LARGE SCALE GENOMIC DNA]</scope>
    <source>
        <strain evidence="2">UMCG-MFM1</strain>
    </source>
</reference>
<evidence type="ECO:0000313" key="2">
    <source>
        <dbReference type="EMBL" id="WYM97238.1"/>
    </source>
</evidence>
<protein>
    <submittedName>
        <fullName evidence="2">Uncharacterized protein</fullName>
    </submittedName>
</protein>
<name>A0ABZ2TLA3_9BACT</name>
<gene>
    <name evidence="2" type="ORF">LQ356_03495</name>
</gene>
<feature type="transmembrane region" description="Helical" evidence="1">
    <location>
        <begin position="21"/>
        <end position="46"/>
    </location>
</feature>
<accession>A0ABZ2TLA3</accession>
<keyword evidence="1" id="KW-0812">Transmembrane</keyword>
<keyword evidence="3" id="KW-1185">Reference proteome</keyword>
<evidence type="ECO:0000313" key="3">
    <source>
        <dbReference type="Proteomes" id="UP001622612"/>
    </source>
</evidence>
<organism evidence="2 3">
    <name type="scientific">Metamycoplasma faucium</name>
    <dbReference type="NCBI Taxonomy" id="56142"/>
    <lineage>
        <taxon>Bacteria</taxon>
        <taxon>Bacillati</taxon>
        <taxon>Mycoplasmatota</taxon>
        <taxon>Mycoplasmoidales</taxon>
        <taxon>Metamycoplasmataceae</taxon>
        <taxon>Metamycoplasma</taxon>
    </lineage>
</organism>
<proteinExistence type="predicted"/>
<sequence length="55" mass="6112">MDNYDINALTEMQKKRKKSKIISWIMIGIVIAIGITIAAVAAYGLIAYPINPFTQ</sequence>
<keyword evidence="1" id="KW-1133">Transmembrane helix</keyword>
<keyword evidence="1" id="KW-0472">Membrane</keyword>